<reference evidence="3 4" key="1">
    <citation type="submission" date="2020-10" db="EMBL/GenBank/DDBJ databases">
        <title>Complete genome sequence of Paludibaculum fermentans P105T, a facultatively anaerobic acidobacterium capable of dissimilatory Fe(III) reduction.</title>
        <authorList>
            <person name="Dedysh S.N."/>
            <person name="Beletsky A.V."/>
            <person name="Kulichevskaya I.S."/>
            <person name="Mardanov A.V."/>
            <person name="Ravin N.V."/>
        </authorList>
    </citation>
    <scope>NUCLEOTIDE SEQUENCE [LARGE SCALE GENOMIC DNA]</scope>
    <source>
        <strain evidence="3 4">P105</strain>
    </source>
</reference>
<evidence type="ECO:0000313" key="4">
    <source>
        <dbReference type="Proteomes" id="UP000593892"/>
    </source>
</evidence>
<dbReference type="InterPro" id="IPR029058">
    <property type="entry name" value="AB_hydrolase_fold"/>
</dbReference>
<name>A0A7S7NW40_PALFE</name>
<dbReference type="InterPro" id="IPR049492">
    <property type="entry name" value="BD-FAE-like_dom"/>
</dbReference>
<keyword evidence="1 3" id="KW-0378">Hydrolase</keyword>
<keyword evidence="4" id="KW-1185">Reference proteome</keyword>
<dbReference type="Gene3D" id="3.40.50.1820">
    <property type="entry name" value="alpha/beta hydrolase"/>
    <property type="match status" value="1"/>
</dbReference>
<feature type="domain" description="BD-FAE-like" evidence="2">
    <location>
        <begin position="48"/>
        <end position="243"/>
    </location>
</feature>
<dbReference type="Proteomes" id="UP000593892">
    <property type="component" value="Chromosome"/>
</dbReference>
<evidence type="ECO:0000256" key="1">
    <source>
        <dbReference type="ARBA" id="ARBA00022801"/>
    </source>
</evidence>
<organism evidence="3 4">
    <name type="scientific">Paludibaculum fermentans</name>
    <dbReference type="NCBI Taxonomy" id="1473598"/>
    <lineage>
        <taxon>Bacteria</taxon>
        <taxon>Pseudomonadati</taxon>
        <taxon>Acidobacteriota</taxon>
        <taxon>Terriglobia</taxon>
        <taxon>Bryobacterales</taxon>
        <taxon>Bryobacteraceae</taxon>
        <taxon>Paludibaculum</taxon>
    </lineage>
</organism>
<accession>A0A7S7NW40</accession>
<dbReference type="PANTHER" id="PTHR48081:SF13">
    <property type="entry name" value="ALPHA_BETA HYDROLASE"/>
    <property type="match status" value="1"/>
</dbReference>
<dbReference type="GO" id="GO:0016787">
    <property type="term" value="F:hydrolase activity"/>
    <property type="evidence" value="ECO:0007669"/>
    <property type="project" value="UniProtKB-KW"/>
</dbReference>
<dbReference type="KEGG" id="pfer:IRI77_13170"/>
<dbReference type="InterPro" id="IPR050300">
    <property type="entry name" value="GDXG_lipolytic_enzyme"/>
</dbReference>
<dbReference type="EMBL" id="CP063849">
    <property type="protein sequence ID" value="QOY90853.1"/>
    <property type="molecule type" value="Genomic_DNA"/>
</dbReference>
<dbReference type="RefSeq" id="WP_194452510.1">
    <property type="nucleotide sequence ID" value="NZ_CP063849.1"/>
</dbReference>
<evidence type="ECO:0000259" key="2">
    <source>
        <dbReference type="Pfam" id="PF20434"/>
    </source>
</evidence>
<dbReference type="AlphaFoldDB" id="A0A7S7NW40"/>
<evidence type="ECO:0000313" key="3">
    <source>
        <dbReference type="EMBL" id="QOY90853.1"/>
    </source>
</evidence>
<dbReference type="PANTHER" id="PTHR48081">
    <property type="entry name" value="AB HYDROLASE SUPERFAMILY PROTEIN C4A8.06C"/>
    <property type="match status" value="1"/>
</dbReference>
<dbReference type="Pfam" id="PF20434">
    <property type="entry name" value="BD-FAE"/>
    <property type="match status" value="1"/>
</dbReference>
<protein>
    <submittedName>
        <fullName evidence="3">Alpha/beta hydrolase</fullName>
    </submittedName>
</protein>
<gene>
    <name evidence="3" type="ORF">IRI77_13170</name>
</gene>
<proteinExistence type="predicted"/>
<sequence length="292" mass="31784">MNIFLLAGSSTLAIAGASDRDWASLAGQRFTAQRDVVYRRVGGRELKLDFYTPYDHKPGPTVLYIHGGGWETGSKEQYVLWYLPYLQLGLRVVAVQYRLSGEAAAPAGVEDCRCAFRWVVKNGAKFGVDPERVVVSGGSAGGHLALLTAMGSGGIECPEKDGPEPRAAAVINYYGATDLNTLLDGGLPSVRKWLRDAADIHALARQLSPMTWVKPGLPPILSIHGDADKTISYQQSVELHKALSSSHVSNELITVHGGAHGRHTWTDADTLRVQRAIERFLRRNKLTGTARQ</sequence>
<dbReference type="SUPFAM" id="SSF53474">
    <property type="entry name" value="alpha/beta-Hydrolases"/>
    <property type="match status" value="1"/>
</dbReference>